<evidence type="ECO:0000313" key="3">
    <source>
        <dbReference type="EMBL" id="MCZ0862875.1"/>
    </source>
</evidence>
<evidence type="ECO:0000313" key="4">
    <source>
        <dbReference type="Proteomes" id="UP001141336"/>
    </source>
</evidence>
<reference evidence="3" key="1">
    <citation type="submission" date="2022-12" db="EMBL/GenBank/DDBJ databases">
        <title>Isolation and characterisation of novel Methanocorpusculum spp. from native Australian herbivores indicates the genus is ancestrally host-associated.</title>
        <authorList>
            <person name="Volmer J.G."/>
            <person name="Soo R.M."/>
            <person name="Evans P.N."/>
            <person name="Hoedt E.C."/>
            <person name="Astorga Alsina A.L."/>
            <person name="Woodcroft B.J."/>
            <person name="Tyson G.W."/>
            <person name="Hugenholtz P."/>
            <person name="Morrison M."/>
        </authorList>
    </citation>
    <scope>NUCLEOTIDE SEQUENCE</scope>
    <source>
        <strain evidence="3">CW153</strain>
    </source>
</reference>
<dbReference type="PIRSF" id="PIRSF006276">
    <property type="entry name" value="UspA"/>
    <property type="match status" value="1"/>
</dbReference>
<dbReference type="Pfam" id="PF00582">
    <property type="entry name" value="Usp"/>
    <property type="match status" value="1"/>
</dbReference>
<dbReference type="PRINTS" id="PR01438">
    <property type="entry name" value="UNVRSLSTRESS"/>
</dbReference>
<dbReference type="PANTHER" id="PTHR46268:SF15">
    <property type="entry name" value="UNIVERSAL STRESS PROTEIN HP_0031"/>
    <property type="match status" value="1"/>
</dbReference>
<comment type="similarity">
    <text evidence="1">Belongs to the universal stress protein A family.</text>
</comment>
<comment type="caution">
    <text evidence="3">The sequence shown here is derived from an EMBL/GenBank/DDBJ whole genome shotgun (WGS) entry which is preliminary data.</text>
</comment>
<dbReference type="InterPro" id="IPR006015">
    <property type="entry name" value="Universal_stress_UspA"/>
</dbReference>
<keyword evidence="4" id="KW-1185">Reference proteome</keyword>
<protein>
    <submittedName>
        <fullName evidence="3">Universal stress protein</fullName>
    </submittedName>
</protein>
<evidence type="ECO:0000256" key="1">
    <source>
        <dbReference type="ARBA" id="ARBA00008791"/>
    </source>
</evidence>
<dbReference type="SUPFAM" id="SSF52402">
    <property type="entry name" value="Adenine nucleotide alpha hydrolases-like"/>
    <property type="match status" value="1"/>
</dbReference>
<proteinExistence type="inferred from homology"/>
<accession>A0ABT4IP24</accession>
<dbReference type="InterPro" id="IPR014729">
    <property type="entry name" value="Rossmann-like_a/b/a_fold"/>
</dbReference>
<name>A0ABT4IP24_9EURY</name>
<sequence length="138" mass="15126">MFTRILVALDGSEISRIAYSRALELAREDNAELHVITVVNSPHIWKDDSPANQTRTETDAKMLLDELENTAKEAGVSFTPHLVSGHPGDRIVSTADEIDADLILVGSLGKSHLDRLLLGSVSAYVTQYSMRNILVIRG</sequence>
<gene>
    <name evidence="3" type="ORF">O0S09_06360</name>
</gene>
<dbReference type="EMBL" id="JAPTGC010000007">
    <property type="protein sequence ID" value="MCZ0862875.1"/>
    <property type="molecule type" value="Genomic_DNA"/>
</dbReference>
<dbReference type="CDD" id="cd00293">
    <property type="entry name" value="USP-like"/>
    <property type="match status" value="1"/>
</dbReference>
<feature type="domain" description="UspA" evidence="2">
    <location>
        <begin position="1"/>
        <end position="137"/>
    </location>
</feature>
<dbReference type="Proteomes" id="UP001141336">
    <property type="component" value="Unassembled WGS sequence"/>
</dbReference>
<dbReference type="RefSeq" id="WP_268923132.1">
    <property type="nucleotide sequence ID" value="NZ_JAPTGC010000007.1"/>
</dbReference>
<dbReference type="InterPro" id="IPR006016">
    <property type="entry name" value="UspA"/>
</dbReference>
<dbReference type="PANTHER" id="PTHR46268">
    <property type="entry name" value="STRESS RESPONSE PROTEIN NHAX"/>
    <property type="match status" value="1"/>
</dbReference>
<evidence type="ECO:0000259" key="2">
    <source>
        <dbReference type="Pfam" id="PF00582"/>
    </source>
</evidence>
<organism evidence="3 4">
    <name type="scientific">Methanocorpusculum vombati</name>
    <dbReference type="NCBI Taxonomy" id="3002864"/>
    <lineage>
        <taxon>Archaea</taxon>
        <taxon>Methanobacteriati</taxon>
        <taxon>Methanobacteriota</taxon>
        <taxon>Stenosarchaea group</taxon>
        <taxon>Methanomicrobia</taxon>
        <taxon>Methanomicrobiales</taxon>
        <taxon>Methanocorpusculaceae</taxon>
        <taxon>Methanocorpusculum</taxon>
    </lineage>
</organism>
<dbReference type="Gene3D" id="3.40.50.620">
    <property type="entry name" value="HUPs"/>
    <property type="match status" value="1"/>
</dbReference>